<dbReference type="GO" id="GO:0004764">
    <property type="term" value="F:shikimate 3-dehydrogenase (NADP+) activity"/>
    <property type="evidence" value="ECO:0007669"/>
    <property type="project" value="UniProtKB-UniRule"/>
</dbReference>
<dbReference type="Gene3D" id="3.40.50.720">
    <property type="entry name" value="NAD(P)-binding Rossmann-like Domain"/>
    <property type="match status" value="1"/>
</dbReference>
<dbReference type="Gene3D" id="3.40.50.10860">
    <property type="entry name" value="Leucine Dehydrogenase, chain A, domain 1"/>
    <property type="match status" value="1"/>
</dbReference>
<reference evidence="12" key="1">
    <citation type="journal article" date="2021" name="PeerJ">
        <title>Extensive microbial diversity within the chicken gut microbiome revealed by metagenomics and culture.</title>
        <authorList>
            <person name="Gilroy R."/>
            <person name="Ravi A."/>
            <person name="Getino M."/>
            <person name="Pursley I."/>
            <person name="Horton D.L."/>
            <person name="Alikhan N.F."/>
            <person name="Baker D."/>
            <person name="Gharbi K."/>
            <person name="Hall N."/>
            <person name="Watson M."/>
            <person name="Adriaenssens E.M."/>
            <person name="Foster-Nyarko E."/>
            <person name="Jarju S."/>
            <person name="Secka A."/>
            <person name="Antonio M."/>
            <person name="Oren A."/>
            <person name="Chaudhuri R.R."/>
            <person name="La Ragione R."/>
            <person name="Hildebrand F."/>
            <person name="Pallen M.J."/>
        </authorList>
    </citation>
    <scope>NUCLEOTIDE SEQUENCE</scope>
    <source>
        <strain evidence="12">CHK169-2315</strain>
    </source>
</reference>
<dbReference type="GO" id="GO:0050661">
    <property type="term" value="F:NADP binding"/>
    <property type="evidence" value="ECO:0007669"/>
    <property type="project" value="InterPro"/>
</dbReference>
<accession>A0A9D1TK45</accession>
<evidence type="ECO:0000259" key="9">
    <source>
        <dbReference type="Pfam" id="PF01488"/>
    </source>
</evidence>
<evidence type="ECO:0000313" key="12">
    <source>
        <dbReference type="EMBL" id="HIV75129.1"/>
    </source>
</evidence>
<dbReference type="HAMAP" id="MF_00222">
    <property type="entry name" value="Shikimate_DH_AroE"/>
    <property type="match status" value="1"/>
</dbReference>
<evidence type="ECO:0000256" key="6">
    <source>
        <dbReference type="ARBA" id="ARBA00023141"/>
    </source>
</evidence>
<comment type="subunit">
    <text evidence="8">Homodimer.</text>
</comment>
<dbReference type="NCBIfam" id="TIGR00507">
    <property type="entry name" value="aroE"/>
    <property type="match status" value="1"/>
</dbReference>
<dbReference type="SUPFAM" id="SSF51735">
    <property type="entry name" value="NAD(P)-binding Rossmann-fold domains"/>
    <property type="match status" value="1"/>
</dbReference>
<dbReference type="EMBL" id="DXHX01000123">
    <property type="protein sequence ID" value="HIV75129.1"/>
    <property type="molecule type" value="Genomic_DNA"/>
</dbReference>
<evidence type="ECO:0000259" key="11">
    <source>
        <dbReference type="Pfam" id="PF18317"/>
    </source>
</evidence>
<dbReference type="SUPFAM" id="SSF53223">
    <property type="entry name" value="Aminoacid dehydrogenase-like, N-terminal domain"/>
    <property type="match status" value="1"/>
</dbReference>
<dbReference type="GO" id="GO:0009423">
    <property type="term" value="P:chorismate biosynthetic process"/>
    <property type="evidence" value="ECO:0007669"/>
    <property type="project" value="UniProtKB-UniRule"/>
</dbReference>
<feature type="active site" description="Proton acceptor" evidence="8">
    <location>
        <position position="66"/>
    </location>
</feature>
<comment type="function">
    <text evidence="8">Involved in the biosynthesis of the chorismate, which leads to the biosynthesis of aromatic amino acids. Catalyzes the reversible NADPH linked reduction of 3-dehydroshikimate (DHSA) to yield shikimate (SA).</text>
</comment>
<organism evidence="12 13">
    <name type="scientific">Candidatus Pseudogracilibacillus intestinigallinarum</name>
    <dbReference type="NCBI Taxonomy" id="2838742"/>
    <lineage>
        <taxon>Bacteria</taxon>
        <taxon>Bacillati</taxon>
        <taxon>Bacillota</taxon>
        <taxon>Bacilli</taxon>
        <taxon>Bacillales</taxon>
        <taxon>Bacillaceae</taxon>
        <taxon>Pseudogracilibacillus</taxon>
    </lineage>
</organism>
<evidence type="ECO:0000256" key="8">
    <source>
        <dbReference type="HAMAP-Rule" id="MF_00222"/>
    </source>
</evidence>
<dbReference type="GO" id="GO:0008652">
    <property type="term" value="P:amino acid biosynthetic process"/>
    <property type="evidence" value="ECO:0007669"/>
    <property type="project" value="UniProtKB-KW"/>
</dbReference>
<dbReference type="GO" id="GO:0019632">
    <property type="term" value="P:shikimate metabolic process"/>
    <property type="evidence" value="ECO:0007669"/>
    <property type="project" value="InterPro"/>
</dbReference>
<comment type="pathway">
    <text evidence="1 8">Metabolic intermediate biosynthesis; chorismate biosynthesis; chorismate from D-erythrose 4-phosphate and phosphoenolpyruvate: step 4/7.</text>
</comment>
<evidence type="ECO:0000256" key="1">
    <source>
        <dbReference type="ARBA" id="ARBA00004871"/>
    </source>
</evidence>
<evidence type="ECO:0000256" key="7">
    <source>
        <dbReference type="ARBA" id="ARBA00049442"/>
    </source>
</evidence>
<feature type="binding site" evidence="8">
    <location>
        <begin position="129"/>
        <end position="133"/>
    </location>
    <ligand>
        <name>NADP(+)</name>
        <dbReference type="ChEBI" id="CHEBI:58349"/>
    </ligand>
</feature>
<dbReference type="InterPro" id="IPR011342">
    <property type="entry name" value="Shikimate_DH"/>
</dbReference>
<feature type="binding site" evidence="8">
    <location>
        <begin position="14"/>
        <end position="16"/>
    </location>
    <ligand>
        <name>shikimate</name>
        <dbReference type="ChEBI" id="CHEBI:36208"/>
    </ligand>
</feature>
<feature type="binding site" evidence="8">
    <location>
        <begin position="153"/>
        <end position="158"/>
    </location>
    <ligand>
        <name>NADP(+)</name>
        <dbReference type="ChEBI" id="CHEBI:58349"/>
    </ligand>
</feature>
<feature type="binding site" evidence="8">
    <location>
        <position position="62"/>
    </location>
    <ligand>
        <name>shikimate</name>
        <dbReference type="ChEBI" id="CHEBI:36208"/>
    </ligand>
</feature>
<keyword evidence="3 8" id="KW-0028">Amino-acid biosynthesis</keyword>
<dbReference type="Pfam" id="PF01488">
    <property type="entry name" value="Shikimate_DH"/>
    <property type="match status" value="1"/>
</dbReference>
<comment type="catalytic activity">
    <reaction evidence="7 8">
        <text>shikimate + NADP(+) = 3-dehydroshikimate + NADPH + H(+)</text>
        <dbReference type="Rhea" id="RHEA:17737"/>
        <dbReference type="ChEBI" id="CHEBI:15378"/>
        <dbReference type="ChEBI" id="CHEBI:16630"/>
        <dbReference type="ChEBI" id="CHEBI:36208"/>
        <dbReference type="ChEBI" id="CHEBI:57783"/>
        <dbReference type="ChEBI" id="CHEBI:58349"/>
        <dbReference type="EC" id="1.1.1.25"/>
    </reaction>
</comment>
<evidence type="ECO:0000256" key="5">
    <source>
        <dbReference type="ARBA" id="ARBA00023002"/>
    </source>
</evidence>
<dbReference type="InterPro" id="IPR022893">
    <property type="entry name" value="Shikimate_DH_fam"/>
</dbReference>
<feature type="binding site" evidence="8">
    <location>
        <position position="219"/>
    </location>
    <ligand>
        <name>shikimate</name>
        <dbReference type="ChEBI" id="CHEBI:36208"/>
    </ligand>
</feature>
<keyword evidence="6 8" id="KW-0057">Aromatic amino acid biosynthesis</keyword>
<dbReference type="AlphaFoldDB" id="A0A9D1TK45"/>
<feature type="binding site" evidence="8">
    <location>
        <position position="102"/>
    </location>
    <ligand>
        <name>shikimate</name>
        <dbReference type="ChEBI" id="CHEBI:36208"/>
    </ligand>
</feature>
<protein>
    <recommendedName>
        <fullName evidence="2 8">Shikimate dehydrogenase (NADP(+))</fullName>
        <shortName evidence="8">SDH</shortName>
        <ecNumber evidence="2 8">1.1.1.25</ecNumber>
    </recommendedName>
</protein>
<dbReference type="InterPro" id="IPR006151">
    <property type="entry name" value="Shikm_DH/Glu-tRNA_Rdtase"/>
</dbReference>
<reference evidence="12" key="2">
    <citation type="submission" date="2021-04" db="EMBL/GenBank/DDBJ databases">
        <authorList>
            <person name="Gilroy R."/>
        </authorList>
    </citation>
    <scope>NUCLEOTIDE SEQUENCE</scope>
    <source>
        <strain evidence="12">CHK169-2315</strain>
    </source>
</reference>
<dbReference type="InterPro" id="IPR036291">
    <property type="entry name" value="NAD(P)-bd_dom_sf"/>
</dbReference>
<sequence>MYKFGLIGYPIQHSLSPWIHRQFFERTNLEGTYDIYEIDIHASFDEKIASLKEMQLDGFNVTAPYKETIIPFLDGLDEQASIIGAVNTVLNKNGKWYGFNTDGAGYVRSLLSKYPILANQKNEAVLLLGAGGACKGIYNALIKEGFTNITIANRTLEKAVNIIGQRYGNVMTIEEASQNIHSFPLIIQTTSVGMKPSTDRMVIKLKNVHEKAIVSDIVYQPLETAFLQRAKQLGASIHFGHTMLLYQAQYAFEIWTNTTPKMDQLDAQLEKKLEG</sequence>
<feature type="binding site" evidence="8">
    <location>
        <position position="247"/>
    </location>
    <ligand>
        <name>shikimate</name>
        <dbReference type="ChEBI" id="CHEBI:36208"/>
    </ligand>
</feature>
<evidence type="ECO:0000256" key="2">
    <source>
        <dbReference type="ARBA" id="ARBA00012962"/>
    </source>
</evidence>
<feature type="binding site" evidence="8">
    <location>
        <position position="217"/>
    </location>
    <ligand>
        <name>NADP(+)</name>
        <dbReference type="ChEBI" id="CHEBI:58349"/>
    </ligand>
</feature>
<keyword evidence="5 8" id="KW-0560">Oxidoreductase</keyword>
<gene>
    <name evidence="8 12" type="primary">aroE</name>
    <name evidence="12" type="ORF">H9895_08645</name>
</gene>
<dbReference type="GO" id="GO:0005829">
    <property type="term" value="C:cytosol"/>
    <property type="evidence" value="ECO:0007669"/>
    <property type="project" value="TreeGrafter"/>
</dbReference>
<dbReference type="InterPro" id="IPR013708">
    <property type="entry name" value="Shikimate_DH-bd_N"/>
</dbReference>
<feature type="domain" description="SDH C-terminal" evidence="11">
    <location>
        <begin position="240"/>
        <end position="260"/>
    </location>
</feature>
<dbReference type="GO" id="GO:0009073">
    <property type="term" value="P:aromatic amino acid family biosynthetic process"/>
    <property type="evidence" value="ECO:0007669"/>
    <property type="project" value="UniProtKB-KW"/>
</dbReference>
<dbReference type="Pfam" id="PF18317">
    <property type="entry name" value="SDH_C"/>
    <property type="match status" value="1"/>
</dbReference>
<evidence type="ECO:0000259" key="10">
    <source>
        <dbReference type="Pfam" id="PF08501"/>
    </source>
</evidence>
<evidence type="ECO:0000256" key="4">
    <source>
        <dbReference type="ARBA" id="ARBA00022857"/>
    </source>
</evidence>
<dbReference type="EC" id="1.1.1.25" evidence="2 8"/>
<feature type="binding site" evidence="8">
    <location>
        <position position="87"/>
    </location>
    <ligand>
        <name>shikimate</name>
        <dbReference type="ChEBI" id="CHEBI:36208"/>
    </ligand>
</feature>
<dbReference type="PANTHER" id="PTHR21089">
    <property type="entry name" value="SHIKIMATE DEHYDROGENASE"/>
    <property type="match status" value="1"/>
</dbReference>
<dbReference type="CDD" id="cd01065">
    <property type="entry name" value="NAD_bind_Shikimate_DH"/>
    <property type="match status" value="1"/>
</dbReference>
<dbReference type="Pfam" id="PF08501">
    <property type="entry name" value="Shikimate_dh_N"/>
    <property type="match status" value="1"/>
</dbReference>
<dbReference type="InterPro" id="IPR041121">
    <property type="entry name" value="SDH_C"/>
</dbReference>
<feature type="binding site" evidence="8">
    <location>
        <position position="240"/>
    </location>
    <ligand>
        <name>NADP(+)</name>
        <dbReference type="ChEBI" id="CHEBI:58349"/>
    </ligand>
</feature>
<comment type="similarity">
    <text evidence="8">Belongs to the shikimate dehydrogenase family.</text>
</comment>
<dbReference type="InterPro" id="IPR046346">
    <property type="entry name" value="Aminoacid_DH-like_N_sf"/>
</dbReference>
<comment type="caution">
    <text evidence="12">The sequence shown here is derived from an EMBL/GenBank/DDBJ whole genome shotgun (WGS) entry which is preliminary data.</text>
</comment>
<dbReference type="PANTHER" id="PTHR21089:SF1">
    <property type="entry name" value="BIFUNCTIONAL 3-DEHYDROQUINATE DEHYDRATASE_SHIKIMATE DEHYDROGENASE, CHLOROPLASTIC"/>
    <property type="match status" value="1"/>
</dbReference>
<proteinExistence type="inferred from homology"/>
<keyword evidence="4 8" id="KW-0521">NADP</keyword>
<feature type="domain" description="Shikimate dehydrogenase substrate binding N-terminal" evidence="10">
    <location>
        <begin position="6"/>
        <end position="89"/>
    </location>
</feature>
<name>A0A9D1TK45_9BACI</name>
<dbReference type="Proteomes" id="UP000823937">
    <property type="component" value="Unassembled WGS sequence"/>
</dbReference>
<evidence type="ECO:0000256" key="3">
    <source>
        <dbReference type="ARBA" id="ARBA00022605"/>
    </source>
</evidence>
<feature type="binding site" evidence="8">
    <location>
        <position position="78"/>
    </location>
    <ligand>
        <name>NADP(+)</name>
        <dbReference type="ChEBI" id="CHEBI:58349"/>
    </ligand>
</feature>
<feature type="domain" description="Quinate/shikimate 5-dehydrogenase/glutamyl-tRNA reductase" evidence="9">
    <location>
        <begin position="118"/>
        <end position="216"/>
    </location>
</feature>
<evidence type="ECO:0000313" key="13">
    <source>
        <dbReference type="Proteomes" id="UP000823937"/>
    </source>
</evidence>